<reference evidence="2 3" key="1">
    <citation type="journal article" date="2018" name="PLoS Genet.">
        <title>Population sequencing reveals clonal diversity and ancestral inbreeding in the grapevine cultivar Chardonnay.</title>
        <authorList>
            <person name="Roach M.J."/>
            <person name="Johnson D.L."/>
            <person name="Bohlmann J."/>
            <person name="van Vuuren H.J."/>
            <person name="Jones S.J."/>
            <person name="Pretorius I.S."/>
            <person name="Schmidt S.A."/>
            <person name="Borneman A.R."/>
        </authorList>
    </citation>
    <scope>NUCLEOTIDE SEQUENCE [LARGE SCALE GENOMIC DNA]</scope>
    <source>
        <strain evidence="3">cv. Chardonnay</strain>
        <tissue evidence="2">Leaf</tissue>
    </source>
</reference>
<dbReference type="InterPro" id="IPR052448">
    <property type="entry name" value="DnaJ_C16_autophagy_reg"/>
</dbReference>
<feature type="region of interest" description="Disordered" evidence="1">
    <location>
        <begin position="551"/>
        <end position="617"/>
    </location>
</feature>
<proteinExistence type="predicted"/>
<dbReference type="AlphaFoldDB" id="A0A438I150"/>
<accession>A0A438I150</accession>
<sequence>MVELGDARLAAYLAEKKPTGQPFFRNVRGSPKSSLWWNYMVKTEIGSTWNTDLLFSSSPLPLLLLSNMGNPASLLGLPSLVAFPSGCRTSDCLVRYEGELSVDAVTDWFATAILTLPRIPYYSKESLGQAFLAKSSPWKVKVIVFSRTGQRATPFLRQAAKNYWAHASFAFVLWQEEDSSVWWNTYVDILSFYSCRAQVYSNGINEWFFGIDLSSISFLFEVESAPAIVFLKDPGVKPVVHHGFFNNSWFVNIMEQNKQQELPQLRSITSMELGCDARGYSRAGYDTMTWYCVILAGRLSLELNKMREVSFFPLMLFNGLSSRWTTLGWLPALKGRVQQILSSAAELNGADKQQPSEPSAIALKDKRLTFTWLDGEAQKQYCFFYIHSEDSYDTCGPRRDVADVPQLFIVRYKRNATVDDLKVERRPKGIWNPFQEEDVDPASQLVARYNGSGEIPEIIKWISQIIKDGDSRDLPLFRTKTPQLVPEDVDPIWSKGAQSILSTSKGLKYRIKSIVSGMNDRLGDPRIGPMLLLGSLMSFASIWLKRSQATHQSRLDQPSQPSNMVGDGLGHLPTLDEDRKTRRNRKTTVSSQDRPTSITDMEPKDAYQAPLSDSDSD</sequence>
<gene>
    <name evidence="2" type="ORF">CK203_030959</name>
</gene>
<comment type="caution">
    <text evidence="2">The sequence shown here is derived from an EMBL/GenBank/DDBJ whole genome shotgun (WGS) entry which is preliminary data.</text>
</comment>
<dbReference type="Proteomes" id="UP000288805">
    <property type="component" value="Unassembled WGS sequence"/>
</dbReference>
<dbReference type="PANTHER" id="PTHR44303">
    <property type="entry name" value="DNAJ HOMOLOG SUBFAMILY C MEMBER 16"/>
    <property type="match status" value="1"/>
</dbReference>
<feature type="compositionally biased region" description="Polar residues" evidence="1">
    <location>
        <begin position="551"/>
        <end position="563"/>
    </location>
</feature>
<protein>
    <submittedName>
        <fullName evidence="2">Uncharacterized protein</fullName>
    </submittedName>
</protein>
<evidence type="ECO:0000313" key="2">
    <source>
        <dbReference type="EMBL" id="RVW90433.1"/>
    </source>
</evidence>
<evidence type="ECO:0000313" key="3">
    <source>
        <dbReference type="Proteomes" id="UP000288805"/>
    </source>
</evidence>
<name>A0A438I150_VITVI</name>
<organism evidence="2 3">
    <name type="scientific">Vitis vinifera</name>
    <name type="common">Grape</name>
    <dbReference type="NCBI Taxonomy" id="29760"/>
    <lineage>
        <taxon>Eukaryota</taxon>
        <taxon>Viridiplantae</taxon>
        <taxon>Streptophyta</taxon>
        <taxon>Embryophyta</taxon>
        <taxon>Tracheophyta</taxon>
        <taxon>Spermatophyta</taxon>
        <taxon>Magnoliopsida</taxon>
        <taxon>eudicotyledons</taxon>
        <taxon>Gunneridae</taxon>
        <taxon>Pentapetalae</taxon>
        <taxon>rosids</taxon>
        <taxon>Vitales</taxon>
        <taxon>Vitaceae</taxon>
        <taxon>Viteae</taxon>
        <taxon>Vitis</taxon>
    </lineage>
</organism>
<dbReference type="PANTHER" id="PTHR44303:SF2">
    <property type="entry name" value="DNAJ HOMOLOG SUBFAMILY C MEMBER 16"/>
    <property type="match status" value="1"/>
</dbReference>
<evidence type="ECO:0000256" key="1">
    <source>
        <dbReference type="SAM" id="MobiDB-lite"/>
    </source>
</evidence>
<dbReference type="EMBL" id="QGNW01000154">
    <property type="protein sequence ID" value="RVW90433.1"/>
    <property type="molecule type" value="Genomic_DNA"/>
</dbReference>
<feature type="compositionally biased region" description="Polar residues" evidence="1">
    <location>
        <begin position="587"/>
        <end position="599"/>
    </location>
</feature>